<evidence type="ECO:0000256" key="2">
    <source>
        <dbReference type="ARBA" id="ARBA00022448"/>
    </source>
</evidence>
<evidence type="ECO:0000256" key="7">
    <source>
        <dbReference type="SAM" id="Phobius"/>
    </source>
</evidence>
<organism evidence="9 10">
    <name type="scientific">Orrella marina</name>
    <dbReference type="NCBI Taxonomy" id="2163011"/>
    <lineage>
        <taxon>Bacteria</taxon>
        <taxon>Pseudomonadati</taxon>
        <taxon>Pseudomonadota</taxon>
        <taxon>Betaproteobacteria</taxon>
        <taxon>Burkholderiales</taxon>
        <taxon>Alcaligenaceae</taxon>
        <taxon>Orrella</taxon>
    </lineage>
</organism>
<dbReference type="Gene3D" id="1.20.1720.10">
    <property type="entry name" value="Multidrug resistance protein D"/>
    <property type="match status" value="1"/>
</dbReference>
<gene>
    <name evidence="9" type="ORF">DBV39_18195</name>
</gene>
<keyword evidence="6 7" id="KW-0472">Membrane</keyword>
<evidence type="ECO:0000256" key="5">
    <source>
        <dbReference type="ARBA" id="ARBA00022989"/>
    </source>
</evidence>
<dbReference type="InterPro" id="IPR011701">
    <property type="entry name" value="MFS"/>
</dbReference>
<proteinExistence type="predicted"/>
<dbReference type="SUPFAM" id="SSF103473">
    <property type="entry name" value="MFS general substrate transporter"/>
    <property type="match status" value="1"/>
</dbReference>
<evidence type="ECO:0000259" key="8">
    <source>
        <dbReference type="PROSITE" id="PS50850"/>
    </source>
</evidence>
<dbReference type="Gene3D" id="1.20.1250.20">
    <property type="entry name" value="MFS general substrate transporter like domains"/>
    <property type="match status" value="1"/>
</dbReference>
<keyword evidence="10" id="KW-1185">Reference proteome</keyword>
<feature type="transmembrane region" description="Helical" evidence="7">
    <location>
        <begin position="98"/>
        <end position="121"/>
    </location>
</feature>
<dbReference type="PANTHER" id="PTHR42718">
    <property type="entry name" value="MAJOR FACILITATOR SUPERFAMILY MULTIDRUG TRANSPORTER MFSC"/>
    <property type="match status" value="1"/>
</dbReference>
<dbReference type="InterPro" id="IPR036259">
    <property type="entry name" value="MFS_trans_sf"/>
</dbReference>
<feature type="transmembrane region" description="Helical" evidence="7">
    <location>
        <begin position="296"/>
        <end position="317"/>
    </location>
</feature>
<feature type="transmembrane region" description="Helical" evidence="7">
    <location>
        <begin position="329"/>
        <end position="347"/>
    </location>
</feature>
<feature type="transmembrane region" description="Helical" evidence="7">
    <location>
        <begin position="74"/>
        <end position="92"/>
    </location>
</feature>
<dbReference type="GO" id="GO:0005886">
    <property type="term" value="C:plasma membrane"/>
    <property type="evidence" value="ECO:0007669"/>
    <property type="project" value="UniProtKB-SubCell"/>
</dbReference>
<evidence type="ECO:0000256" key="1">
    <source>
        <dbReference type="ARBA" id="ARBA00004651"/>
    </source>
</evidence>
<dbReference type="PRINTS" id="PR01036">
    <property type="entry name" value="TCRTETB"/>
</dbReference>
<evidence type="ECO:0000256" key="6">
    <source>
        <dbReference type="ARBA" id="ARBA00023136"/>
    </source>
</evidence>
<feature type="transmembrane region" description="Helical" evidence="7">
    <location>
        <begin position="262"/>
        <end position="284"/>
    </location>
</feature>
<feature type="domain" description="Major facilitator superfamily (MFS) profile" evidence="8">
    <location>
        <begin position="9"/>
        <end position="492"/>
    </location>
</feature>
<dbReference type="RefSeq" id="WP_108623375.1">
    <property type="nucleotide sequence ID" value="NZ_CP028901.1"/>
</dbReference>
<dbReference type="GO" id="GO:0022857">
    <property type="term" value="F:transmembrane transporter activity"/>
    <property type="evidence" value="ECO:0007669"/>
    <property type="project" value="InterPro"/>
</dbReference>
<feature type="transmembrane region" description="Helical" evidence="7">
    <location>
        <begin position="159"/>
        <end position="183"/>
    </location>
</feature>
<feature type="transmembrane region" description="Helical" evidence="7">
    <location>
        <begin position="395"/>
        <end position="416"/>
    </location>
</feature>
<sequence>MQSRHRWLILAIISSALFLIVVDVTVLYLALPHLTQDLGASATQKLWIVNAYALTVAGLLPGAGALADRYGYKRMFMSGLVVFGTASLIAAFSPAPQALIAARVLLAVGAAMMMPATLAIIRHVFEDPHERGVAIGIWAAIASGGAALGPIVGGLMLEYFWWGSVFLLNVPVIVLAIVFAAIWIPKGQSNPDRPFDLLSSILIMVALVGLTFAIKELSTASRSLWQALVALIASATAARLFVLRQSLTGVVLIDFRLFHNRVFSAGAMTALVACATLMGLELAISQRFQLVAGLSPLYAGLAILPIPLAAFFAGPLSGHFLQRIGVHRMLWLSLALTGIGFWGYLLVMTSTLWLQLPTFIMIGVGIGAAMTAASSAMLLNAPASQAGMAASIEEVSYEFGAALGIATLGSLLNSVYSSSLSIPHHAELDDTLIRSARDSIDLATAVSTSLPDALGGAVLSAAHRAFDQGFVVIMALCSAILLLSAVMIARCMRAERNDN</sequence>
<feature type="transmembrane region" description="Helical" evidence="7">
    <location>
        <begin position="133"/>
        <end position="153"/>
    </location>
</feature>
<keyword evidence="2" id="KW-0813">Transport</keyword>
<dbReference type="KEGG" id="boz:DBV39_18195"/>
<name>A0A2R4XQ81_9BURK</name>
<evidence type="ECO:0000313" key="10">
    <source>
        <dbReference type="Proteomes" id="UP000244571"/>
    </source>
</evidence>
<keyword evidence="3" id="KW-1003">Cell membrane</keyword>
<dbReference type="OrthoDB" id="9807274at2"/>
<accession>A0A2R4XQ81</accession>
<feature type="transmembrane region" description="Helical" evidence="7">
    <location>
        <begin position="195"/>
        <end position="212"/>
    </location>
</feature>
<dbReference type="CDD" id="cd17321">
    <property type="entry name" value="MFS_MMR_MDR_like"/>
    <property type="match status" value="1"/>
</dbReference>
<feature type="transmembrane region" description="Helical" evidence="7">
    <location>
        <begin position="359"/>
        <end position="383"/>
    </location>
</feature>
<feature type="transmembrane region" description="Helical" evidence="7">
    <location>
        <begin position="469"/>
        <end position="489"/>
    </location>
</feature>
<comment type="subcellular location">
    <subcellularLocation>
        <location evidence="1">Cell membrane</location>
        <topology evidence="1">Multi-pass membrane protein</topology>
    </subcellularLocation>
</comment>
<protein>
    <submittedName>
        <fullName evidence="9">MFS transporter</fullName>
    </submittedName>
</protein>
<feature type="transmembrane region" description="Helical" evidence="7">
    <location>
        <begin position="46"/>
        <end position="67"/>
    </location>
</feature>
<dbReference type="Pfam" id="PF07690">
    <property type="entry name" value="MFS_1"/>
    <property type="match status" value="1"/>
</dbReference>
<evidence type="ECO:0000256" key="3">
    <source>
        <dbReference type="ARBA" id="ARBA00022475"/>
    </source>
</evidence>
<dbReference type="InterPro" id="IPR020846">
    <property type="entry name" value="MFS_dom"/>
</dbReference>
<evidence type="ECO:0000256" key="4">
    <source>
        <dbReference type="ARBA" id="ARBA00022692"/>
    </source>
</evidence>
<evidence type="ECO:0000313" key="9">
    <source>
        <dbReference type="EMBL" id="AWB35919.1"/>
    </source>
</evidence>
<reference evidence="9 10" key="1">
    <citation type="submission" date="2018-04" db="EMBL/GenBank/DDBJ databases">
        <title>Bordetella sp. HZ20 isolated from seawater.</title>
        <authorList>
            <person name="Sun C."/>
        </authorList>
    </citation>
    <scope>NUCLEOTIDE SEQUENCE [LARGE SCALE GENOMIC DNA]</scope>
    <source>
        <strain evidence="9 10">HZ20</strain>
    </source>
</reference>
<dbReference type="Proteomes" id="UP000244571">
    <property type="component" value="Chromosome"/>
</dbReference>
<dbReference type="EMBL" id="CP028901">
    <property type="protein sequence ID" value="AWB35919.1"/>
    <property type="molecule type" value="Genomic_DNA"/>
</dbReference>
<dbReference type="PROSITE" id="PS50850">
    <property type="entry name" value="MFS"/>
    <property type="match status" value="1"/>
</dbReference>
<feature type="transmembrane region" description="Helical" evidence="7">
    <location>
        <begin position="7"/>
        <end position="31"/>
    </location>
</feature>
<feature type="transmembrane region" description="Helical" evidence="7">
    <location>
        <begin position="224"/>
        <end position="242"/>
    </location>
</feature>
<dbReference type="PANTHER" id="PTHR42718:SF47">
    <property type="entry name" value="METHYL VIOLOGEN RESISTANCE PROTEIN SMVA"/>
    <property type="match status" value="1"/>
</dbReference>
<keyword evidence="5 7" id="KW-1133">Transmembrane helix</keyword>
<keyword evidence="4 7" id="KW-0812">Transmembrane</keyword>
<dbReference type="AlphaFoldDB" id="A0A2R4XQ81"/>